<keyword evidence="1" id="KW-0067">ATP-binding</keyword>
<evidence type="ECO:0000313" key="4">
    <source>
        <dbReference type="Proteomes" id="UP001375382"/>
    </source>
</evidence>
<accession>A0ABU8CAN4</accession>
<evidence type="ECO:0000256" key="1">
    <source>
        <dbReference type="PROSITE-ProRule" id="PRU00409"/>
    </source>
</evidence>
<gene>
    <name evidence="3" type="ORF">MN202_17175</name>
</gene>
<dbReference type="SUPFAM" id="SSF56059">
    <property type="entry name" value="Glutathione synthetase ATP-binding domain-like"/>
    <property type="match status" value="1"/>
</dbReference>
<dbReference type="InterPro" id="IPR011761">
    <property type="entry name" value="ATP-grasp"/>
</dbReference>
<dbReference type="RefSeq" id="WP_335737376.1">
    <property type="nucleotide sequence ID" value="NZ_JALAAR010000018.1"/>
</dbReference>
<reference evidence="3 4" key="1">
    <citation type="journal article" date="2023" name="Ecotoxicol. Environ. Saf.">
        <title>Mercury remediation potential of mercury-resistant strain Rheinheimera metallidurans sp. nov. isolated from a municipal waste dumping site.</title>
        <authorList>
            <person name="Yadav V."/>
            <person name="Manjhi A."/>
            <person name="Vadakedath N."/>
        </authorList>
    </citation>
    <scope>NUCLEOTIDE SEQUENCE [LARGE SCALE GENOMIC DNA]</scope>
    <source>
        <strain evidence="3 4">E-49</strain>
    </source>
</reference>
<sequence length="378" mass="41801">MSNTSAVLVIGLCSHGLAVTRALAKEGVTVFAVEQNNALPGVITNSVSQLFSVDSFSATDLVPALLQIRQQLKKWDKVVLMPTNDNHVKIVGEALEKLLPNYLLSWSACATHILNLQKKDFLESAAREQQVNYPKSVVFNSLSNIDDVVSTMQFPMILKPVKPMSSFKTIIVQTVKDLATQLETYQHDFPIVGQEFIAGGDNTLFFAEMLLDNGTVVQNLTGRKVASHPPAQGQATIAEIHANESVAMLAEKFIAPYKLSGPVAVEFKMAPDGSFWLIEPTVGRTEFLVELIISAGYNQPYQEFLIALGMPAPCYTNLTSTIWFDCERAPLSFVKTCWDQKTLRPFGKKPAFTYFALSDLRPFLKASLSLLKRVMFKS</sequence>
<feature type="domain" description="ATP-grasp" evidence="2">
    <location>
        <begin position="123"/>
        <end position="310"/>
    </location>
</feature>
<keyword evidence="1" id="KW-0547">Nucleotide-binding</keyword>
<protein>
    <recommendedName>
        <fullName evidence="2">ATP-grasp domain-containing protein</fullName>
    </recommendedName>
</protein>
<dbReference type="EMBL" id="JALAAR010000018">
    <property type="protein sequence ID" value="MEH8018978.1"/>
    <property type="molecule type" value="Genomic_DNA"/>
</dbReference>
<organism evidence="3 4">
    <name type="scientific">Rheinheimera muenzenbergensis</name>
    <dbReference type="NCBI Taxonomy" id="1193628"/>
    <lineage>
        <taxon>Bacteria</taxon>
        <taxon>Pseudomonadati</taxon>
        <taxon>Pseudomonadota</taxon>
        <taxon>Gammaproteobacteria</taxon>
        <taxon>Chromatiales</taxon>
        <taxon>Chromatiaceae</taxon>
        <taxon>Rheinheimera</taxon>
    </lineage>
</organism>
<evidence type="ECO:0000259" key="2">
    <source>
        <dbReference type="PROSITE" id="PS50975"/>
    </source>
</evidence>
<evidence type="ECO:0000313" key="3">
    <source>
        <dbReference type="EMBL" id="MEH8018978.1"/>
    </source>
</evidence>
<dbReference type="PROSITE" id="PS50975">
    <property type="entry name" value="ATP_GRASP"/>
    <property type="match status" value="1"/>
</dbReference>
<name>A0ABU8CAN4_9GAMM</name>
<dbReference type="Proteomes" id="UP001375382">
    <property type="component" value="Unassembled WGS sequence"/>
</dbReference>
<keyword evidence="4" id="KW-1185">Reference proteome</keyword>
<comment type="caution">
    <text evidence="3">The sequence shown here is derived from an EMBL/GenBank/DDBJ whole genome shotgun (WGS) entry which is preliminary data.</text>
</comment>
<proteinExistence type="predicted"/>
<dbReference type="Gene3D" id="3.30.470.20">
    <property type="entry name" value="ATP-grasp fold, B domain"/>
    <property type="match status" value="1"/>
</dbReference>